<evidence type="ECO:0000256" key="1">
    <source>
        <dbReference type="SAM" id="MobiDB-lite"/>
    </source>
</evidence>
<name>A0A6S6LUV9_9BACT</name>
<dbReference type="Proteomes" id="UP000515472">
    <property type="component" value="Chromosome"/>
</dbReference>
<keyword evidence="3" id="KW-1185">Reference proteome</keyword>
<dbReference type="RefSeq" id="WP_185243732.1">
    <property type="nucleotide sequence ID" value="NZ_AP023213.1"/>
</dbReference>
<feature type="region of interest" description="Disordered" evidence="1">
    <location>
        <begin position="29"/>
        <end position="62"/>
    </location>
</feature>
<reference evidence="2 3" key="1">
    <citation type="submission" date="2020-06" db="EMBL/GenBank/DDBJ databases">
        <title>Interaction of electrochemicaly active bacteria, Geobacter bremensis R4 on different carbon anode.</title>
        <authorList>
            <person name="Meng L."/>
            <person name="Yoshida N."/>
        </authorList>
    </citation>
    <scope>NUCLEOTIDE SEQUENCE [LARGE SCALE GENOMIC DNA]</scope>
    <source>
        <strain evidence="2 3">R4</strain>
    </source>
</reference>
<dbReference type="EMBL" id="AP023213">
    <property type="protein sequence ID" value="BCG45289.1"/>
    <property type="molecule type" value="Genomic_DNA"/>
</dbReference>
<evidence type="ECO:0000313" key="2">
    <source>
        <dbReference type="EMBL" id="BCG45289.1"/>
    </source>
</evidence>
<accession>A0A6S6LUV9</accession>
<feature type="compositionally biased region" description="Polar residues" evidence="1">
    <location>
        <begin position="43"/>
        <end position="62"/>
    </location>
</feature>
<sequence>MKNYRGKFVMAAIILSCGLVMQVEQAERAQMKQDNGGIRRSVQDSTVAPSSGTVARNEGSSW</sequence>
<organism evidence="2 3">
    <name type="scientific">Citrifermentans bremense</name>
    <dbReference type="NCBI Taxonomy" id="60035"/>
    <lineage>
        <taxon>Bacteria</taxon>
        <taxon>Pseudomonadati</taxon>
        <taxon>Thermodesulfobacteriota</taxon>
        <taxon>Desulfuromonadia</taxon>
        <taxon>Geobacterales</taxon>
        <taxon>Geobacteraceae</taxon>
        <taxon>Citrifermentans</taxon>
    </lineage>
</organism>
<dbReference type="AlphaFoldDB" id="A0A6S6LUV9"/>
<evidence type="ECO:0000313" key="3">
    <source>
        <dbReference type="Proteomes" id="UP000515472"/>
    </source>
</evidence>
<proteinExistence type="predicted"/>
<dbReference type="KEGG" id="gbn:GEOBRER4_00390"/>
<gene>
    <name evidence="2" type="ORF">GEOBRER4_n0042</name>
</gene>
<protein>
    <submittedName>
        <fullName evidence="2">Uncharacterized protein</fullName>
    </submittedName>
</protein>